<dbReference type="Proteomes" id="UP001165289">
    <property type="component" value="Unassembled WGS sequence"/>
</dbReference>
<dbReference type="CDD" id="cd05471">
    <property type="entry name" value="pepsin_like"/>
    <property type="match status" value="1"/>
</dbReference>
<gene>
    <name evidence="4" type="ORF">LOD99_9269</name>
</gene>
<keyword evidence="5" id="KW-1185">Reference proteome</keyword>
<dbReference type="InterPro" id="IPR034164">
    <property type="entry name" value="Pepsin-like_dom"/>
</dbReference>
<reference evidence="4 5" key="1">
    <citation type="journal article" date="2023" name="BMC Biol.">
        <title>The compact genome of the sponge Oopsacas minuta (Hexactinellida) is lacking key metazoan core genes.</title>
        <authorList>
            <person name="Santini S."/>
            <person name="Schenkelaars Q."/>
            <person name="Jourda C."/>
            <person name="Duchesne M."/>
            <person name="Belahbib H."/>
            <person name="Rocher C."/>
            <person name="Selva M."/>
            <person name="Riesgo A."/>
            <person name="Vervoort M."/>
            <person name="Leys S.P."/>
            <person name="Kodjabachian L."/>
            <person name="Le Bivic A."/>
            <person name="Borchiellini C."/>
            <person name="Claverie J.M."/>
            <person name="Renard E."/>
        </authorList>
    </citation>
    <scope>NUCLEOTIDE SEQUENCE [LARGE SCALE GENOMIC DNA]</scope>
    <source>
        <strain evidence="4">SPO-2</strain>
    </source>
</reference>
<dbReference type="InterPro" id="IPR001461">
    <property type="entry name" value="Aspartic_peptidase_A1"/>
</dbReference>
<dbReference type="InterPro" id="IPR021109">
    <property type="entry name" value="Peptidase_aspartic_dom_sf"/>
</dbReference>
<evidence type="ECO:0000256" key="2">
    <source>
        <dbReference type="SAM" id="SignalP"/>
    </source>
</evidence>
<sequence length="342" mass="38709">MYSRVCLLCIIVILSIGHVVCKAGVRKNAEKFCMNFDIIYPLDDKCERMSNQSESEVDLFGIVDKTQLENIHNGSKNCKGHTKYVVDKKEKYKPFKIEYGEGDVEGKEITKDVKITDKFTVEKQLFGAASKVGLKSTGLDDVMGLDLYMLDGHPSVFNNMIKQELIKDPILGVLVTEEQLKKGGELMFGGTDEWEYIEDTGVKAKMHTGGLTTTTMTSLTFDKVTYCGEEKKACNVVVDLGCSDIYGPKEFVDAVNKIIVPEGDVVDCDLRDSTPAIEIKFGEQTITLEAEYYIKQIRTTCYTTIFIDEEEIDWQFGLPFFVKYYIAFDFTDKEEAICFFEK</sequence>
<evidence type="ECO:0000313" key="5">
    <source>
        <dbReference type="Proteomes" id="UP001165289"/>
    </source>
</evidence>
<dbReference type="PROSITE" id="PS51767">
    <property type="entry name" value="PEPTIDASE_A1"/>
    <property type="match status" value="1"/>
</dbReference>
<dbReference type="PRINTS" id="PR00792">
    <property type="entry name" value="PEPSIN"/>
</dbReference>
<evidence type="ECO:0000256" key="1">
    <source>
        <dbReference type="ARBA" id="ARBA00007447"/>
    </source>
</evidence>
<dbReference type="SUPFAM" id="SSF50630">
    <property type="entry name" value="Acid proteases"/>
    <property type="match status" value="1"/>
</dbReference>
<feature type="domain" description="Peptidase A1" evidence="3">
    <location>
        <begin position="1"/>
        <end position="338"/>
    </location>
</feature>
<dbReference type="EMBL" id="JAKMXF010000356">
    <property type="protein sequence ID" value="KAI6646317.1"/>
    <property type="molecule type" value="Genomic_DNA"/>
</dbReference>
<dbReference type="GO" id="GO:0004190">
    <property type="term" value="F:aspartic-type endopeptidase activity"/>
    <property type="evidence" value="ECO:0007669"/>
    <property type="project" value="InterPro"/>
</dbReference>
<dbReference type="PANTHER" id="PTHR47966:SF51">
    <property type="entry name" value="BETA-SITE APP-CLEAVING ENZYME, ISOFORM A-RELATED"/>
    <property type="match status" value="1"/>
</dbReference>
<protein>
    <submittedName>
        <fullName evidence="4">Cathepsin D-like</fullName>
    </submittedName>
</protein>
<comment type="similarity">
    <text evidence="1">Belongs to the peptidase A1 family.</text>
</comment>
<dbReference type="AlphaFoldDB" id="A0AAV7JC63"/>
<evidence type="ECO:0000313" key="4">
    <source>
        <dbReference type="EMBL" id="KAI6646317.1"/>
    </source>
</evidence>
<feature type="signal peptide" evidence="2">
    <location>
        <begin position="1"/>
        <end position="21"/>
    </location>
</feature>
<dbReference type="Pfam" id="PF00026">
    <property type="entry name" value="Asp"/>
    <property type="match status" value="1"/>
</dbReference>
<evidence type="ECO:0000259" key="3">
    <source>
        <dbReference type="PROSITE" id="PS51767"/>
    </source>
</evidence>
<dbReference type="PANTHER" id="PTHR47966">
    <property type="entry name" value="BETA-SITE APP-CLEAVING ENZYME, ISOFORM A-RELATED"/>
    <property type="match status" value="1"/>
</dbReference>
<dbReference type="InterPro" id="IPR033121">
    <property type="entry name" value="PEPTIDASE_A1"/>
</dbReference>
<accession>A0AAV7JC63</accession>
<dbReference type="Gene3D" id="2.40.70.10">
    <property type="entry name" value="Acid Proteases"/>
    <property type="match status" value="2"/>
</dbReference>
<dbReference type="GO" id="GO:0006508">
    <property type="term" value="P:proteolysis"/>
    <property type="evidence" value="ECO:0007669"/>
    <property type="project" value="InterPro"/>
</dbReference>
<organism evidence="4 5">
    <name type="scientific">Oopsacas minuta</name>
    <dbReference type="NCBI Taxonomy" id="111878"/>
    <lineage>
        <taxon>Eukaryota</taxon>
        <taxon>Metazoa</taxon>
        <taxon>Porifera</taxon>
        <taxon>Hexactinellida</taxon>
        <taxon>Hexasterophora</taxon>
        <taxon>Lyssacinosida</taxon>
        <taxon>Leucopsacidae</taxon>
        <taxon>Oopsacas</taxon>
    </lineage>
</organism>
<name>A0AAV7JC63_9METZ</name>
<comment type="caution">
    <text evidence="4">The sequence shown here is derived from an EMBL/GenBank/DDBJ whole genome shotgun (WGS) entry which is preliminary data.</text>
</comment>
<dbReference type="Gene3D" id="2.60.40.1960">
    <property type="match status" value="1"/>
</dbReference>
<proteinExistence type="inferred from homology"/>
<keyword evidence="2" id="KW-0732">Signal</keyword>
<feature type="chain" id="PRO_5043316754" evidence="2">
    <location>
        <begin position="22"/>
        <end position="342"/>
    </location>
</feature>